<evidence type="ECO:0000313" key="5">
    <source>
        <dbReference type="Proteomes" id="UP001470230"/>
    </source>
</evidence>
<evidence type="ECO:0000313" key="3">
    <source>
        <dbReference type="EMBL" id="KAK8834840.1"/>
    </source>
</evidence>
<name>A0ABR2GLN7_9EUKA</name>
<dbReference type="Pfam" id="PF07647">
    <property type="entry name" value="SAM_2"/>
    <property type="match status" value="1"/>
</dbReference>
<organism evidence="3 5">
    <name type="scientific">Tritrichomonas musculus</name>
    <dbReference type="NCBI Taxonomy" id="1915356"/>
    <lineage>
        <taxon>Eukaryota</taxon>
        <taxon>Metamonada</taxon>
        <taxon>Parabasalia</taxon>
        <taxon>Tritrichomonadida</taxon>
        <taxon>Tritrichomonadidae</taxon>
        <taxon>Tritrichomonas</taxon>
    </lineage>
</organism>
<protein>
    <submittedName>
        <fullName evidence="3">Zinc finger C2HC domain-containing protein 1A</fullName>
    </submittedName>
</protein>
<gene>
    <name evidence="3" type="ORF">M9Y10_021498</name>
    <name evidence="4" type="ORF">M9Y10_029735</name>
</gene>
<dbReference type="SUPFAM" id="SSF47769">
    <property type="entry name" value="SAM/Pointed domain"/>
    <property type="match status" value="1"/>
</dbReference>
<accession>A0ABR2GLN7</accession>
<keyword evidence="5" id="KW-1185">Reference proteome</keyword>
<dbReference type="Proteomes" id="UP001470230">
    <property type="component" value="Unassembled WGS sequence"/>
</dbReference>
<sequence>MNTSSWSVSDVSNYLKQIGLGQYSQSFYENDISGNELPFITEEYLVELGVNNIDDQNKFIQFRDSIKNENFDFCTLESDEKDMIHPLSEDKNQQVLINENIDHSKSPKVQCKICHQHFNRKIISYHEKVCQETFNKCKQEFTRRGLVFTDEDIVDLLAGRVPKNSIKLQKCEFCGKKISPKLFTSHVSQCKKKFDEKNQKEVKHSSENKNEVPKADFKDDHNKLIELIKKQKKEGGKVPQDNEK</sequence>
<reference evidence="3 5" key="1">
    <citation type="submission" date="2024-04" db="EMBL/GenBank/DDBJ databases">
        <title>Tritrichomonas musculus Genome.</title>
        <authorList>
            <person name="Alves-Ferreira E."/>
            <person name="Grigg M."/>
            <person name="Lorenzi H."/>
            <person name="Galac M."/>
        </authorList>
    </citation>
    <scope>NUCLEOTIDE SEQUENCE [LARGE SCALE GENOMIC DNA]</scope>
    <source>
        <strain evidence="3 5">EAF2021</strain>
    </source>
</reference>
<dbReference type="EMBL" id="JAPFFF010000004">
    <property type="protein sequence ID" value="KAK8892504.1"/>
    <property type="molecule type" value="Genomic_DNA"/>
</dbReference>
<evidence type="ECO:0000259" key="2">
    <source>
        <dbReference type="PROSITE" id="PS50105"/>
    </source>
</evidence>
<dbReference type="InterPro" id="IPR013761">
    <property type="entry name" value="SAM/pointed_sf"/>
</dbReference>
<feature type="domain" description="SAM" evidence="2">
    <location>
        <begin position="6"/>
        <end position="69"/>
    </location>
</feature>
<feature type="region of interest" description="Disordered" evidence="1">
    <location>
        <begin position="195"/>
        <end position="222"/>
    </location>
</feature>
<dbReference type="PROSITE" id="PS50105">
    <property type="entry name" value="SAM_DOMAIN"/>
    <property type="match status" value="1"/>
</dbReference>
<dbReference type="Gene3D" id="1.10.150.50">
    <property type="entry name" value="Transcription Factor, Ets-1"/>
    <property type="match status" value="1"/>
</dbReference>
<evidence type="ECO:0000256" key="1">
    <source>
        <dbReference type="SAM" id="MobiDB-lite"/>
    </source>
</evidence>
<dbReference type="EMBL" id="JAPFFF010000289">
    <property type="protein sequence ID" value="KAK8834840.1"/>
    <property type="molecule type" value="Genomic_DNA"/>
</dbReference>
<evidence type="ECO:0000313" key="4">
    <source>
        <dbReference type="EMBL" id="KAK8892504.1"/>
    </source>
</evidence>
<dbReference type="SMART" id="SM00454">
    <property type="entry name" value="SAM"/>
    <property type="match status" value="1"/>
</dbReference>
<dbReference type="InterPro" id="IPR001660">
    <property type="entry name" value="SAM"/>
</dbReference>
<proteinExistence type="predicted"/>
<comment type="caution">
    <text evidence="3">The sequence shown here is derived from an EMBL/GenBank/DDBJ whole genome shotgun (WGS) entry which is preliminary data.</text>
</comment>